<dbReference type="RefSeq" id="XP_066076912.1">
    <property type="nucleotide sequence ID" value="XM_066220815.1"/>
</dbReference>
<dbReference type="EMBL" id="CP144103">
    <property type="protein sequence ID" value="WWC90149.1"/>
    <property type="molecule type" value="Genomic_DNA"/>
</dbReference>
<keyword evidence="1" id="KW-0732">Signal</keyword>
<protein>
    <recommendedName>
        <fullName evidence="4">Apple domain-containing protein</fullName>
    </recommendedName>
</protein>
<evidence type="ECO:0000313" key="3">
    <source>
        <dbReference type="Proteomes" id="UP001355207"/>
    </source>
</evidence>
<organism evidence="2 3">
    <name type="scientific">Kwoniella dendrophila CBS 6074</name>
    <dbReference type="NCBI Taxonomy" id="1295534"/>
    <lineage>
        <taxon>Eukaryota</taxon>
        <taxon>Fungi</taxon>
        <taxon>Dikarya</taxon>
        <taxon>Basidiomycota</taxon>
        <taxon>Agaricomycotina</taxon>
        <taxon>Tremellomycetes</taxon>
        <taxon>Tremellales</taxon>
        <taxon>Cryptococcaceae</taxon>
        <taxon>Kwoniella</taxon>
    </lineage>
</organism>
<accession>A0AAX4JY92</accession>
<evidence type="ECO:0000313" key="2">
    <source>
        <dbReference type="EMBL" id="WWC90149.1"/>
    </source>
</evidence>
<sequence>MFFSLQTIALVASTGLLATQGASALAVEERSTSLCNQPNYGASGVPWKSNSTPGSFCSSKKPSNNRFWNQIPYADSYDKVKCSGSSRNRYNVCGSGNKRTNLPKKCNPPHKFPWGYKAPTTSSAAPAKTSAVASSAAAPAQSSAATSSASSAAGAVSSAAASSASSAAASDASSAAASPAVSSAAAVSADPSPVAASSAAASPSASAVIDPLSYPVCETTYQVQYQNYTRVAANGVWMGLTMGAATQDASYMTYTLSTSVDDCLAACDKIEGCVFVNTYYDVNEEENYLPKHTDGVLTCAMFSQCVSTDKNDNWGGQDDPNTIVNSNGYCKSSACGAPA</sequence>
<reference evidence="2 3" key="1">
    <citation type="submission" date="2024-01" db="EMBL/GenBank/DDBJ databases">
        <title>Comparative genomics of Cryptococcus and Kwoniella reveals pathogenesis evolution and contrasting modes of karyotype evolution via chromosome fusion or intercentromeric recombination.</title>
        <authorList>
            <person name="Coelho M.A."/>
            <person name="David-Palma M."/>
            <person name="Shea T."/>
            <person name="Bowers K."/>
            <person name="McGinley-Smith S."/>
            <person name="Mohammad A.W."/>
            <person name="Gnirke A."/>
            <person name="Yurkov A.M."/>
            <person name="Nowrousian M."/>
            <person name="Sun S."/>
            <person name="Cuomo C.A."/>
            <person name="Heitman J."/>
        </authorList>
    </citation>
    <scope>NUCLEOTIDE SEQUENCE [LARGE SCALE GENOMIC DNA]</scope>
    <source>
        <strain evidence="2 3">CBS 6074</strain>
    </source>
</reference>
<feature type="signal peptide" evidence="1">
    <location>
        <begin position="1"/>
        <end position="24"/>
    </location>
</feature>
<evidence type="ECO:0000256" key="1">
    <source>
        <dbReference type="SAM" id="SignalP"/>
    </source>
</evidence>
<keyword evidence="3" id="KW-1185">Reference proteome</keyword>
<gene>
    <name evidence="2" type="ORF">L201_005082</name>
</gene>
<dbReference type="AlphaFoldDB" id="A0AAX4JY92"/>
<name>A0AAX4JY92_9TREE</name>
<evidence type="ECO:0008006" key="4">
    <source>
        <dbReference type="Google" id="ProtNLM"/>
    </source>
</evidence>
<dbReference type="Proteomes" id="UP001355207">
    <property type="component" value="Chromosome 6"/>
</dbReference>
<feature type="chain" id="PRO_5044016531" description="Apple domain-containing protein" evidence="1">
    <location>
        <begin position="25"/>
        <end position="339"/>
    </location>
</feature>
<dbReference type="GeneID" id="91095752"/>
<proteinExistence type="predicted"/>